<dbReference type="EC" id="1.14.-.-" evidence="8"/>
<name>A0A934J6S6_9BACL</name>
<evidence type="ECO:0000256" key="4">
    <source>
        <dbReference type="ARBA" id="ARBA00023033"/>
    </source>
</evidence>
<dbReference type="Proteomes" id="UP000640274">
    <property type="component" value="Unassembled WGS sequence"/>
</dbReference>
<dbReference type="RefSeq" id="WP_199019344.1">
    <property type="nucleotide sequence ID" value="NZ_JAELUP010000052.1"/>
</dbReference>
<reference evidence="8" key="1">
    <citation type="submission" date="2020-12" db="EMBL/GenBank/DDBJ databases">
        <authorList>
            <person name="Huq M.A."/>
        </authorList>
    </citation>
    <scope>NUCLEOTIDE SEQUENCE</scope>
    <source>
        <strain evidence="8">MAHUQ-46</strain>
    </source>
</reference>
<evidence type="ECO:0000313" key="9">
    <source>
        <dbReference type="Proteomes" id="UP000640274"/>
    </source>
</evidence>
<sequence>MKKQIHLNAFEVNGPGHLNDELWAHPEDERTRYKDLSYWLELAQLLEHGKFDAIFLDDVFGVYDPDGQESDPASHNSGQLPANDPMPVIAAMATVTQHLGFALTASTTYEQPFSFARRISTLDHLTKGRLAWNIVTSTLHSTANNPGLDQPLGRNDQHELGEEFLKVCYKLWELSWQDDAVVKDWGNRLYADPDKVHFIHHKGAHFNVAGPHLSEPSPQRTPVLFQSGTSTLGREFAAKHAEGIFIVGNQPDTIRLDVEEIRRKAAAFGRKPEHVKLFGQLTVVTGRTREEAERKFVNYSPGYYDSSGLLIVGDPLEVADQMEQWIAETGLDGFNLTQIVSPGTLRDFVKLVVPELQRRGIYRQEYEPPYTHTLRQRLFGEQHGKLSQDHPVLNLIRRERSHDIIHQ</sequence>
<keyword evidence="1 6" id="KW-0285">Flavoprotein</keyword>
<accession>A0A934J6S6</accession>
<dbReference type="AlphaFoldDB" id="A0A934J6S6"/>
<dbReference type="NCBIfam" id="TIGR03860">
    <property type="entry name" value="FMN_nitrolo"/>
    <property type="match status" value="1"/>
</dbReference>
<dbReference type="GO" id="GO:0004497">
    <property type="term" value="F:monooxygenase activity"/>
    <property type="evidence" value="ECO:0007669"/>
    <property type="project" value="UniProtKB-KW"/>
</dbReference>
<dbReference type="GO" id="GO:0016705">
    <property type="term" value="F:oxidoreductase activity, acting on paired donors, with incorporation or reduction of molecular oxygen"/>
    <property type="evidence" value="ECO:0007669"/>
    <property type="project" value="InterPro"/>
</dbReference>
<evidence type="ECO:0000256" key="3">
    <source>
        <dbReference type="ARBA" id="ARBA00023002"/>
    </source>
</evidence>
<keyword evidence="2 6" id="KW-0288">FMN</keyword>
<organism evidence="8 9">
    <name type="scientific">Paenibacillus roseus</name>
    <dbReference type="NCBI Taxonomy" id="2798579"/>
    <lineage>
        <taxon>Bacteria</taxon>
        <taxon>Bacillati</taxon>
        <taxon>Bacillota</taxon>
        <taxon>Bacilli</taxon>
        <taxon>Bacillales</taxon>
        <taxon>Paenibacillaceae</taxon>
        <taxon>Paenibacillus</taxon>
    </lineage>
</organism>
<keyword evidence="3 8" id="KW-0560">Oxidoreductase</keyword>
<feature type="binding site" evidence="6">
    <location>
        <position position="58"/>
    </location>
    <ligand>
        <name>FMN</name>
        <dbReference type="ChEBI" id="CHEBI:58210"/>
    </ligand>
</feature>
<evidence type="ECO:0000259" key="7">
    <source>
        <dbReference type="Pfam" id="PF00296"/>
    </source>
</evidence>
<dbReference type="PANTHER" id="PTHR30011:SF16">
    <property type="entry name" value="C2H2 FINGER DOMAIN TRANSCRIPTION FACTOR (EUROFUNG)-RELATED"/>
    <property type="match status" value="1"/>
</dbReference>
<dbReference type="Gene3D" id="3.20.20.30">
    <property type="entry name" value="Luciferase-like domain"/>
    <property type="match status" value="1"/>
</dbReference>
<evidence type="ECO:0000256" key="5">
    <source>
        <dbReference type="ARBA" id="ARBA00033748"/>
    </source>
</evidence>
<feature type="binding site" evidence="6">
    <location>
        <position position="104"/>
    </location>
    <ligand>
        <name>FMN</name>
        <dbReference type="ChEBI" id="CHEBI:58210"/>
    </ligand>
</feature>
<dbReference type="InterPro" id="IPR016215">
    <property type="entry name" value="NTA_MOA"/>
</dbReference>
<keyword evidence="4 8" id="KW-0503">Monooxygenase</keyword>
<feature type="domain" description="Luciferase-like" evidence="7">
    <location>
        <begin position="30"/>
        <end position="300"/>
    </location>
</feature>
<dbReference type="PANTHER" id="PTHR30011">
    <property type="entry name" value="ALKANESULFONATE MONOOXYGENASE-RELATED"/>
    <property type="match status" value="1"/>
</dbReference>
<proteinExistence type="inferred from homology"/>
<feature type="binding site" evidence="6">
    <location>
        <position position="230"/>
    </location>
    <ligand>
        <name>FMN</name>
        <dbReference type="ChEBI" id="CHEBI:58210"/>
    </ligand>
</feature>
<evidence type="ECO:0000256" key="2">
    <source>
        <dbReference type="ARBA" id="ARBA00022643"/>
    </source>
</evidence>
<dbReference type="InterPro" id="IPR051260">
    <property type="entry name" value="Diverse_substr_monoxygenases"/>
</dbReference>
<comment type="similarity">
    <text evidence="5">Belongs to the NtaA/SnaA/DszA monooxygenase family.</text>
</comment>
<dbReference type="EMBL" id="JAELUP010000052">
    <property type="protein sequence ID" value="MBJ6361791.1"/>
    <property type="molecule type" value="Genomic_DNA"/>
</dbReference>
<dbReference type="Pfam" id="PF00296">
    <property type="entry name" value="Bac_luciferase"/>
    <property type="match status" value="1"/>
</dbReference>
<gene>
    <name evidence="8" type="ORF">JFN88_10995</name>
</gene>
<dbReference type="InterPro" id="IPR011251">
    <property type="entry name" value="Luciferase-like_dom"/>
</dbReference>
<evidence type="ECO:0000256" key="6">
    <source>
        <dbReference type="PIRSR" id="PIRSR000337-1"/>
    </source>
</evidence>
<evidence type="ECO:0000256" key="1">
    <source>
        <dbReference type="ARBA" id="ARBA00022630"/>
    </source>
</evidence>
<evidence type="ECO:0000313" key="8">
    <source>
        <dbReference type="EMBL" id="MBJ6361791.1"/>
    </source>
</evidence>
<protein>
    <submittedName>
        <fullName evidence="8">NtaA/DmoA family FMN-dependent monooxygenase</fullName>
        <ecNumber evidence="8">1.14.-.-</ecNumber>
    </submittedName>
</protein>
<dbReference type="PIRSF" id="PIRSF000337">
    <property type="entry name" value="NTA_MOA"/>
    <property type="match status" value="1"/>
</dbReference>
<dbReference type="InterPro" id="IPR036661">
    <property type="entry name" value="Luciferase-like_sf"/>
</dbReference>
<comment type="caution">
    <text evidence="8">The sequence shown here is derived from an EMBL/GenBank/DDBJ whole genome shotgun (WGS) entry which is preliminary data.</text>
</comment>
<dbReference type="SUPFAM" id="SSF51679">
    <property type="entry name" value="Bacterial luciferase-like"/>
    <property type="match status" value="1"/>
</dbReference>
<keyword evidence="9" id="KW-1185">Reference proteome</keyword>